<dbReference type="GO" id="GO:0022857">
    <property type="term" value="F:transmembrane transporter activity"/>
    <property type="evidence" value="ECO:0007669"/>
    <property type="project" value="InterPro"/>
</dbReference>
<accession>A0A3L7KC97</accession>
<evidence type="ECO:0000256" key="2">
    <source>
        <dbReference type="ARBA" id="ARBA00007520"/>
    </source>
</evidence>
<dbReference type="PRINTS" id="PR01035">
    <property type="entry name" value="TCRTETA"/>
</dbReference>
<dbReference type="Gene3D" id="1.20.1250.20">
    <property type="entry name" value="MFS general substrate transporter like domains"/>
    <property type="match status" value="1"/>
</dbReference>
<feature type="transmembrane region" description="Helical" evidence="8">
    <location>
        <begin position="250"/>
        <end position="273"/>
    </location>
</feature>
<reference evidence="10 11" key="1">
    <citation type="submission" date="2018-10" db="EMBL/GenBank/DDBJ databases">
        <title>Falsibacillus sp. genome draft.</title>
        <authorList>
            <person name="Shi S."/>
        </authorList>
    </citation>
    <scope>NUCLEOTIDE SEQUENCE [LARGE SCALE GENOMIC DNA]</scope>
    <source>
        <strain evidence="10 11">GY 10110</strain>
    </source>
</reference>
<evidence type="ECO:0000256" key="1">
    <source>
        <dbReference type="ARBA" id="ARBA00004651"/>
    </source>
</evidence>
<evidence type="ECO:0000256" key="5">
    <source>
        <dbReference type="ARBA" id="ARBA00022692"/>
    </source>
</evidence>
<keyword evidence="4" id="KW-1003">Cell membrane</keyword>
<feature type="transmembrane region" description="Helical" evidence="8">
    <location>
        <begin position="410"/>
        <end position="427"/>
    </location>
</feature>
<keyword evidence="11" id="KW-1185">Reference proteome</keyword>
<feature type="transmembrane region" description="Helical" evidence="8">
    <location>
        <begin position="285"/>
        <end position="306"/>
    </location>
</feature>
<dbReference type="InterPro" id="IPR005829">
    <property type="entry name" value="Sugar_transporter_CS"/>
</dbReference>
<keyword evidence="5 8" id="KW-0812">Transmembrane</keyword>
<evidence type="ECO:0000313" key="11">
    <source>
        <dbReference type="Proteomes" id="UP000276770"/>
    </source>
</evidence>
<evidence type="ECO:0000256" key="8">
    <source>
        <dbReference type="SAM" id="Phobius"/>
    </source>
</evidence>
<dbReference type="PROSITE" id="PS00216">
    <property type="entry name" value="SUGAR_TRANSPORT_1"/>
    <property type="match status" value="1"/>
</dbReference>
<dbReference type="PROSITE" id="PS50850">
    <property type="entry name" value="MFS"/>
    <property type="match status" value="1"/>
</dbReference>
<comment type="similarity">
    <text evidence="2">Belongs to the major facilitator superfamily. TCR/Tet family.</text>
</comment>
<dbReference type="EMBL" id="RCVZ01000001">
    <property type="protein sequence ID" value="RLQ98212.1"/>
    <property type="molecule type" value="Genomic_DNA"/>
</dbReference>
<proteinExistence type="inferred from homology"/>
<dbReference type="InterPro" id="IPR020846">
    <property type="entry name" value="MFS_dom"/>
</dbReference>
<feature type="transmembrane region" description="Helical" evidence="8">
    <location>
        <begin position="44"/>
        <end position="69"/>
    </location>
</feature>
<feature type="domain" description="Major facilitator superfamily (MFS) profile" evidence="9">
    <location>
        <begin position="44"/>
        <end position="430"/>
    </location>
</feature>
<gene>
    <name evidence="10" type="ORF">D9X91_02150</name>
</gene>
<comment type="subcellular location">
    <subcellularLocation>
        <location evidence="1">Cell membrane</location>
        <topology evidence="1">Multi-pass membrane protein</topology>
    </subcellularLocation>
</comment>
<keyword evidence="3" id="KW-0813">Transport</keyword>
<dbReference type="PANTHER" id="PTHR43124">
    <property type="entry name" value="PURINE EFFLUX PUMP PBUE"/>
    <property type="match status" value="1"/>
</dbReference>
<dbReference type="InterPro" id="IPR050189">
    <property type="entry name" value="MFS_Efflux_Transporters"/>
</dbReference>
<feature type="transmembrane region" description="Helical" evidence="8">
    <location>
        <begin position="81"/>
        <end position="101"/>
    </location>
</feature>
<keyword evidence="6 8" id="KW-1133">Transmembrane helix</keyword>
<evidence type="ECO:0000256" key="6">
    <source>
        <dbReference type="ARBA" id="ARBA00022989"/>
    </source>
</evidence>
<dbReference type="InterPro" id="IPR011701">
    <property type="entry name" value="MFS"/>
</dbReference>
<dbReference type="AlphaFoldDB" id="A0A3L7KC97"/>
<feature type="transmembrane region" description="Helical" evidence="8">
    <location>
        <begin position="6"/>
        <end position="32"/>
    </location>
</feature>
<evidence type="ECO:0000256" key="7">
    <source>
        <dbReference type="ARBA" id="ARBA00023136"/>
    </source>
</evidence>
<evidence type="ECO:0000313" key="10">
    <source>
        <dbReference type="EMBL" id="RLQ98212.1"/>
    </source>
</evidence>
<feature type="transmembrane region" description="Helical" evidence="8">
    <location>
        <begin position="377"/>
        <end position="398"/>
    </location>
</feature>
<organism evidence="10 11">
    <name type="scientific">Falsibacillus albus</name>
    <dbReference type="NCBI Taxonomy" id="2478915"/>
    <lineage>
        <taxon>Bacteria</taxon>
        <taxon>Bacillati</taxon>
        <taxon>Bacillota</taxon>
        <taxon>Bacilli</taxon>
        <taxon>Bacillales</taxon>
        <taxon>Bacillaceae</taxon>
        <taxon>Falsibacillus</taxon>
    </lineage>
</organism>
<dbReference type="InterPro" id="IPR036259">
    <property type="entry name" value="MFS_trans_sf"/>
</dbReference>
<comment type="caution">
    <text evidence="10">The sequence shown here is derived from an EMBL/GenBank/DDBJ whole genome shotgun (WGS) entry which is preliminary data.</text>
</comment>
<evidence type="ECO:0000256" key="4">
    <source>
        <dbReference type="ARBA" id="ARBA00022475"/>
    </source>
</evidence>
<dbReference type="Pfam" id="PF07690">
    <property type="entry name" value="MFS_1"/>
    <property type="match status" value="1"/>
</dbReference>
<protein>
    <submittedName>
        <fullName evidence="10">MFS transporter</fullName>
    </submittedName>
</protein>
<feature type="transmembrane region" description="Helical" evidence="8">
    <location>
        <begin position="318"/>
        <end position="338"/>
    </location>
</feature>
<keyword evidence="7 8" id="KW-0472">Membrane</keyword>
<name>A0A3L7KC97_9BACI</name>
<feature type="transmembrane region" description="Helical" evidence="8">
    <location>
        <begin position="113"/>
        <end position="131"/>
    </location>
</feature>
<sequence>MITANKAMIFFMAPGPPIQFVYVYACPLYLCLKRRDRCMNVKKLTFFIGLLPFLMVLGNSMLIPILPSIQSSLNLSASQTGVILSSFSLPAAVIIPFVGFLSDRLGRKKMIGWSIAFVIGGSVVCGVSVLFHEFAYYILLFGRVAQGIGASGTTPLAMALVGDIFEDGKRAESLGLLEVFNGIGKVAAPIIGAAAALISWNTAFWVFPIVSLIAYIGINKNIGSAPSGRELESFKSYISNFKKAVSDKKLVLFPLFGLGAIGLFLLFGLLYFLSYYIENTYHIDGFFKGFAFLFPLGALTLTSYWTGNAIKENGEKKVAYLFLGASMQVAMFGMMQIFGGFSALLFFITVAFSGLGFILPAINMIITSSVDDGERGLVVSIYGTARFLGVALGPIIYSKWLHHTDEMFKYTFFISFISLLLCFLPAGKRFWFKAMRKVGGV</sequence>
<evidence type="ECO:0000259" key="9">
    <source>
        <dbReference type="PROSITE" id="PS50850"/>
    </source>
</evidence>
<evidence type="ECO:0000256" key="3">
    <source>
        <dbReference type="ARBA" id="ARBA00022448"/>
    </source>
</evidence>
<dbReference type="SUPFAM" id="SSF103473">
    <property type="entry name" value="MFS general substrate transporter"/>
    <property type="match status" value="1"/>
</dbReference>
<dbReference type="GO" id="GO:0005886">
    <property type="term" value="C:plasma membrane"/>
    <property type="evidence" value="ECO:0007669"/>
    <property type="project" value="UniProtKB-SubCell"/>
</dbReference>
<dbReference type="Proteomes" id="UP000276770">
    <property type="component" value="Unassembled WGS sequence"/>
</dbReference>
<feature type="transmembrane region" description="Helical" evidence="8">
    <location>
        <begin position="344"/>
        <end position="365"/>
    </location>
</feature>
<dbReference type="InterPro" id="IPR001958">
    <property type="entry name" value="Tet-R_TetA/multi-R_MdtG-like"/>
</dbReference>
<dbReference type="PANTHER" id="PTHR43124:SF3">
    <property type="entry name" value="CHLORAMPHENICOL EFFLUX PUMP RV0191"/>
    <property type="match status" value="1"/>
</dbReference>